<reference evidence="2" key="1">
    <citation type="journal article" date="2014" name="Int. J. Syst. Evol. Microbiol.">
        <title>Complete genome sequence of Corynebacterium casei LMG S-19264T (=DSM 44701T), isolated from a smear-ripened cheese.</title>
        <authorList>
            <consortium name="US DOE Joint Genome Institute (JGI-PGF)"/>
            <person name="Walter F."/>
            <person name="Albersmeier A."/>
            <person name="Kalinowski J."/>
            <person name="Ruckert C."/>
        </authorList>
    </citation>
    <scope>NUCLEOTIDE SEQUENCE</scope>
    <source>
        <strain evidence="2">CGMCC 1.15880</strain>
    </source>
</reference>
<dbReference type="AlphaFoldDB" id="A0A916QU15"/>
<evidence type="ECO:0000313" key="2">
    <source>
        <dbReference type="EMBL" id="GGA10654.1"/>
    </source>
</evidence>
<evidence type="ECO:0000313" key="3">
    <source>
        <dbReference type="Proteomes" id="UP000628017"/>
    </source>
</evidence>
<feature type="domain" description="Hedgehog/Intein (Hint)" evidence="1">
    <location>
        <begin position="134"/>
        <end position="268"/>
    </location>
</feature>
<dbReference type="SUPFAM" id="SSF51294">
    <property type="entry name" value="Hedgehog/intein (Hint) domain"/>
    <property type="match status" value="1"/>
</dbReference>
<protein>
    <recommendedName>
        <fullName evidence="1">Hedgehog/Intein (Hint) domain-containing protein</fullName>
    </recommendedName>
</protein>
<dbReference type="EMBL" id="BMKA01000001">
    <property type="protein sequence ID" value="GGA10654.1"/>
    <property type="molecule type" value="Genomic_DNA"/>
</dbReference>
<name>A0A916QU15_9RHOB</name>
<comment type="caution">
    <text evidence="2">The sequence shown here is derived from an EMBL/GenBank/DDBJ whole genome shotgun (WGS) entry which is preliminary data.</text>
</comment>
<dbReference type="Proteomes" id="UP000628017">
    <property type="component" value="Unassembled WGS sequence"/>
</dbReference>
<dbReference type="InterPro" id="IPR028992">
    <property type="entry name" value="Hedgehog/Intein_dom"/>
</dbReference>
<gene>
    <name evidence="2" type="ORF">GCM10011498_08470</name>
</gene>
<dbReference type="RefSeq" id="WP_188671209.1">
    <property type="nucleotide sequence ID" value="NZ_BMKA01000001.1"/>
</dbReference>
<keyword evidence="3" id="KW-1185">Reference proteome</keyword>
<evidence type="ECO:0000259" key="1">
    <source>
        <dbReference type="Pfam" id="PF13403"/>
    </source>
</evidence>
<proteinExistence type="predicted"/>
<dbReference type="Pfam" id="PF13403">
    <property type="entry name" value="Hint_2"/>
    <property type="match status" value="1"/>
</dbReference>
<sequence>MSANLHTYTIAANTTPFSVTKGGFANFRTGTCIKSSKIKNLISTPKPNANTNAAPTKAQIVWVLRDRFTDEVFTARQDISSNHAALYSELVSDRPLVEEHVYETVSVSMPQAGENSVKGADTQQNKAENRLGIARGTHVMTNRGEVRVENLVVGDRVITRDRGMQEIRWIGSHKVEITRDNAPILFRKGAIKNARDLVVSADQRVVLKGAEAMAVYGVKEVLIPARILVDDVTVIQAVGGEMEFFQIVTDQHEVIYTEAAASESFMPTPENLDLLPENSRDAVLETFPVLRRKPDAYGPCARGFIDA</sequence>
<organism evidence="2 3">
    <name type="scientific">Neptunicoccus cionae</name>
    <dbReference type="NCBI Taxonomy" id="2035344"/>
    <lineage>
        <taxon>Bacteria</taxon>
        <taxon>Pseudomonadati</taxon>
        <taxon>Pseudomonadota</taxon>
        <taxon>Alphaproteobacteria</taxon>
        <taxon>Rhodobacterales</taxon>
        <taxon>Paracoccaceae</taxon>
        <taxon>Neptunicoccus</taxon>
    </lineage>
</organism>
<accession>A0A916QU15</accession>
<dbReference type="InterPro" id="IPR036844">
    <property type="entry name" value="Hint_dom_sf"/>
</dbReference>
<reference evidence="2" key="2">
    <citation type="submission" date="2020-09" db="EMBL/GenBank/DDBJ databases">
        <authorList>
            <person name="Sun Q."/>
            <person name="Zhou Y."/>
        </authorList>
    </citation>
    <scope>NUCLEOTIDE SEQUENCE</scope>
    <source>
        <strain evidence="2">CGMCC 1.15880</strain>
    </source>
</reference>